<evidence type="ECO:0000256" key="1">
    <source>
        <dbReference type="ARBA" id="ARBA00022475"/>
    </source>
</evidence>
<protein>
    <recommendedName>
        <fullName evidence="5">Inner membrane-spanning protein YciB</fullName>
    </recommendedName>
</protein>
<feature type="transmembrane region" description="Helical" evidence="5">
    <location>
        <begin position="20"/>
        <end position="43"/>
    </location>
</feature>
<organism evidence="6 7">
    <name type="scientific">Taylorella asinigenitalis (strain MCE3)</name>
    <dbReference type="NCBI Taxonomy" id="1008459"/>
    <lineage>
        <taxon>Bacteria</taxon>
        <taxon>Pseudomonadati</taxon>
        <taxon>Pseudomonadota</taxon>
        <taxon>Betaproteobacteria</taxon>
        <taxon>Burkholderiales</taxon>
        <taxon>Alcaligenaceae</taxon>
        <taxon>Taylorella</taxon>
    </lineage>
</organism>
<keyword evidence="7" id="KW-1185">Reference proteome</keyword>
<feature type="transmembrane region" description="Helical" evidence="5">
    <location>
        <begin position="50"/>
        <end position="69"/>
    </location>
</feature>
<dbReference type="EMBL" id="CP003059">
    <property type="protein sequence ID" value="AEP36288.1"/>
    <property type="molecule type" value="Genomic_DNA"/>
</dbReference>
<comment type="function">
    <text evidence="5">Plays a role in cell envelope biogenesis, maintenance of cell envelope integrity and membrane homeostasis.</text>
</comment>
<sequence>MKKIFSDFLPLLLFFIALKIYDIYVATAVAIAASIALILYLYISKKPIEAIHWVNLSIIVVFGGATILLHDETFIKWKPTVLTWCFAGILLIGLLFKKNFIRSLMGKQISMPKHAWNKMAVAWISFFVIVGVANLYVAFWGGFTTDQWASFKVFGITILTFLFAISQSLWLGKYMTVIQNEKKSDEPKF</sequence>
<keyword evidence="2 5" id="KW-0812">Transmembrane</keyword>
<dbReference type="RefSeq" id="WP_014111186.1">
    <property type="nucleotide sequence ID" value="NC_016043.1"/>
</dbReference>
<reference evidence="6 7" key="2">
    <citation type="journal article" date="2012" name="PLoS ONE">
        <title>Genomic characterization of the taylorella genus.</title>
        <authorList>
            <person name="Hebert L."/>
            <person name="Moumen B."/>
            <person name="Pons N."/>
            <person name="Duquesne F."/>
            <person name="Breuil M.F."/>
            <person name="Goux D."/>
            <person name="Batto J.M."/>
            <person name="Laugier C."/>
            <person name="Renault P."/>
            <person name="Petry S."/>
        </authorList>
    </citation>
    <scope>NUCLEOTIDE SEQUENCE [LARGE SCALE GENOMIC DNA]</scope>
    <source>
        <strain evidence="6 7">MCE3</strain>
    </source>
</reference>
<evidence type="ECO:0000256" key="3">
    <source>
        <dbReference type="ARBA" id="ARBA00022989"/>
    </source>
</evidence>
<evidence type="ECO:0000256" key="5">
    <source>
        <dbReference type="HAMAP-Rule" id="MF_00189"/>
    </source>
</evidence>
<feature type="transmembrane region" description="Helical" evidence="5">
    <location>
        <begin position="153"/>
        <end position="172"/>
    </location>
</feature>
<evidence type="ECO:0000313" key="7">
    <source>
        <dbReference type="Proteomes" id="UP000009284"/>
    </source>
</evidence>
<evidence type="ECO:0000313" key="6">
    <source>
        <dbReference type="EMBL" id="AEP36288.1"/>
    </source>
</evidence>
<dbReference type="Pfam" id="PF04279">
    <property type="entry name" value="IspA"/>
    <property type="match status" value="1"/>
</dbReference>
<keyword evidence="1 5" id="KW-1003">Cell membrane</keyword>
<dbReference type="HOGENOM" id="CLU_089554_2_0_4"/>
<name>G4QAB9_TAYAM</name>
<evidence type="ECO:0000256" key="4">
    <source>
        <dbReference type="ARBA" id="ARBA00023136"/>
    </source>
</evidence>
<comment type="subcellular location">
    <subcellularLocation>
        <location evidence="5">Cell inner membrane</location>
        <topology evidence="5">Multi-pass membrane protein</topology>
    </subcellularLocation>
</comment>
<dbReference type="KEGG" id="tas:TASI_0513"/>
<dbReference type="AlphaFoldDB" id="G4QAB9"/>
<dbReference type="Proteomes" id="UP000009284">
    <property type="component" value="Chromosome"/>
</dbReference>
<dbReference type="STRING" id="1008459.TASI_0513"/>
<dbReference type="InterPro" id="IPR006008">
    <property type="entry name" value="YciB"/>
</dbReference>
<keyword evidence="3 5" id="KW-1133">Transmembrane helix</keyword>
<dbReference type="GO" id="GO:0005886">
    <property type="term" value="C:plasma membrane"/>
    <property type="evidence" value="ECO:0007669"/>
    <property type="project" value="UniProtKB-SubCell"/>
</dbReference>
<dbReference type="NCBIfam" id="NF001325">
    <property type="entry name" value="PRK00259.1-3"/>
    <property type="match status" value="1"/>
</dbReference>
<feature type="transmembrane region" description="Helical" evidence="5">
    <location>
        <begin position="120"/>
        <end position="141"/>
    </location>
</feature>
<dbReference type="eggNOG" id="COG2917">
    <property type="taxonomic scope" value="Bacteria"/>
</dbReference>
<dbReference type="PANTHER" id="PTHR36917:SF1">
    <property type="entry name" value="INNER MEMBRANE-SPANNING PROTEIN YCIB"/>
    <property type="match status" value="1"/>
</dbReference>
<evidence type="ECO:0000256" key="2">
    <source>
        <dbReference type="ARBA" id="ARBA00022692"/>
    </source>
</evidence>
<dbReference type="HAMAP" id="MF_00189">
    <property type="entry name" value="YciB"/>
    <property type="match status" value="1"/>
</dbReference>
<reference key="1">
    <citation type="submission" date="2011-09" db="EMBL/GenBank/DDBJ databases">
        <title>Genomic characterization of the Taylorella genus.</title>
        <authorList>
            <person name="Hebert L."/>
            <person name="Moumen B."/>
            <person name="Pons N."/>
            <person name="Duquesne F."/>
            <person name="Breuil M.-F."/>
            <person name="Goux D."/>
            <person name="Batto J.-M."/>
            <person name="Renault P."/>
            <person name="Laugier C."/>
            <person name="Petry S."/>
        </authorList>
    </citation>
    <scope>NUCLEOTIDE SEQUENCE</scope>
    <source>
        <strain>MCE3</strain>
    </source>
</reference>
<comment type="similarity">
    <text evidence="5">Belongs to the YciB family.</text>
</comment>
<dbReference type="PANTHER" id="PTHR36917">
    <property type="entry name" value="INTRACELLULAR SEPTATION PROTEIN A-RELATED"/>
    <property type="match status" value="1"/>
</dbReference>
<accession>G4QAB9</accession>
<keyword evidence="4 5" id="KW-0472">Membrane</keyword>
<proteinExistence type="inferred from homology"/>
<gene>
    <name evidence="5" type="primary">yciB</name>
    <name evidence="6" type="ordered locus">TASI_0513</name>
</gene>
<keyword evidence="5" id="KW-0997">Cell inner membrane</keyword>
<feature type="transmembrane region" description="Helical" evidence="5">
    <location>
        <begin position="81"/>
        <end position="100"/>
    </location>
</feature>
<dbReference type="OrthoDB" id="9788219at2"/>